<dbReference type="Pfam" id="PF00400">
    <property type="entry name" value="WD40"/>
    <property type="match status" value="3"/>
</dbReference>
<dbReference type="PROSITE" id="PS50082">
    <property type="entry name" value="WD_REPEATS_2"/>
    <property type="match status" value="2"/>
</dbReference>
<evidence type="ECO:0000256" key="1">
    <source>
        <dbReference type="ARBA" id="ARBA00022574"/>
    </source>
</evidence>
<dbReference type="KEGG" id="aaf:AURANDRAFT_3654"/>
<dbReference type="OrthoDB" id="6262491at2759"/>
<dbReference type="InterPro" id="IPR015943">
    <property type="entry name" value="WD40/YVTN_repeat-like_dom_sf"/>
</dbReference>
<dbReference type="EMBL" id="GL833150">
    <property type="protein sequence ID" value="EGB04508.1"/>
    <property type="molecule type" value="Genomic_DNA"/>
</dbReference>
<dbReference type="SMART" id="SM00320">
    <property type="entry name" value="WD40"/>
    <property type="match status" value="4"/>
</dbReference>
<dbReference type="SUPFAM" id="SSF50978">
    <property type="entry name" value="WD40 repeat-like"/>
    <property type="match status" value="1"/>
</dbReference>
<sequence length="216" mass="23860">IYSCSRDLTIAQWSLDVEAELDSPVSVFRGHELNVTAVAVSDDGRIVSSGSRDCSVRMWDATTGAERGSVRIPRNVVTCTCWLPGTPVFAQGSEDLKLRLWDTRNLRKEAVQVFGTYTFFPLATNVSGDGHLIATTSKGFNRQGCEVRVWDRRKPGAALCQMHGHQQDATGIIFLDEQNKVVSASKDSSIKVWDLNTFKLDRTIHVDGCGMYTSLS</sequence>
<dbReference type="PROSITE" id="PS50294">
    <property type="entry name" value="WD_REPEATS_REGION"/>
    <property type="match status" value="2"/>
</dbReference>
<dbReference type="InterPro" id="IPR001680">
    <property type="entry name" value="WD40_rpt"/>
</dbReference>
<organism evidence="5">
    <name type="scientific">Aureococcus anophagefferens</name>
    <name type="common">Harmful bloom alga</name>
    <dbReference type="NCBI Taxonomy" id="44056"/>
    <lineage>
        <taxon>Eukaryota</taxon>
        <taxon>Sar</taxon>
        <taxon>Stramenopiles</taxon>
        <taxon>Ochrophyta</taxon>
        <taxon>Pelagophyceae</taxon>
        <taxon>Pelagomonadales</taxon>
        <taxon>Pelagomonadaceae</taxon>
        <taxon>Aureococcus</taxon>
    </lineage>
</organism>
<dbReference type="PANTHER" id="PTHR19869:SF1">
    <property type="entry name" value="WD REPEAT-CONTAINING PROTEIN 31"/>
    <property type="match status" value="1"/>
</dbReference>
<dbReference type="Proteomes" id="UP000002729">
    <property type="component" value="Unassembled WGS sequence"/>
</dbReference>
<feature type="repeat" description="WD" evidence="3">
    <location>
        <begin position="28"/>
        <end position="69"/>
    </location>
</feature>
<dbReference type="InterPro" id="IPR040066">
    <property type="entry name" value="WDR31"/>
</dbReference>
<evidence type="ECO:0000256" key="3">
    <source>
        <dbReference type="PROSITE-ProRule" id="PRU00221"/>
    </source>
</evidence>
<dbReference type="InParanoid" id="F0YK25"/>
<keyword evidence="2" id="KW-0677">Repeat</keyword>
<evidence type="ECO:0000256" key="2">
    <source>
        <dbReference type="ARBA" id="ARBA00022737"/>
    </source>
</evidence>
<protein>
    <submittedName>
        <fullName evidence="4">Uncharacterized protein</fullName>
    </submittedName>
</protein>
<feature type="repeat" description="WD" evidence="3">
    <location>
        <begin position="162"/>
        <end position="203"/>
    </location>
</feature>
<dbReference type="eggNOG" id="KOG0279">
    <property type="taxonomic scope" value="Eukaryota"/>
</dbReference>
<dbReference type="AlphaFoldDB" id="F0YK25"/>
<dbReference type="GeneID" id="20221729"/>
<dbReference type="RefSeq" id="XP_009040754.1">
    <property type="nucleotide sequence ID" value="XM_009042506.1"/>
</dbReference>
<reference evidence="4 5" key="1">
    <citation type="journal article" date="2011" name="Proc. Natl. Acad. Sci. U.S.A.">
        <title>Niche of harmful alga Aureococcus anophagefferens revealed through ecogenomics.</title>
        <authorList>
            <person name="Gobler C.J."/>
            <person name="Berry D.L."/>
            <person name="Dyhrman S.T."/>
            <person name="Wilhelm S.W."/>
            <person name="Salamov A."/>
            <person name="Lobanov A.V."/>
            <person name="Zhang Y."/>
            <person name="Collier J.L."/>
            <person name="Wurch L.L."/>
            <person name="Kustka A.B."/>
            <person name="Dill B.D."/>
            <person name="Shah M."/>
            <person name="VerBerkmoes N.C."/>
            <person name="Kuo A."/>
            <person name="Terry A."/>
            <person name="Pangilinan J."/>
            <person name="Lindquist E.A."/>
            <person name="Lucas S."/>
            <person name="Paulsen I.T."/>
            <person name="Hattenrath-Lehmann T.K."/>
            <person name="Talmage S.C."/>
            <person name="Walker E.A."/>
            <person name="Koch F."/>
            <person name="Burson A.M."/>
            <person name="Marcoval M.A."/>
            <person name="Tang Y.Z."/>
            <person name="Lecleir G.R."/>
            <person name="Coyne K.J."/>
            <person name="Berg G.M."/>
            <person name="Bertrand E.M."/>
            <person name="Saito M.A."/>
            <person name="Gladyshev V.N."/>
            <person name="Grigoriev I.V."/>
        </authorList>
    </citation>
    <scope>NUCLEOTIDE SEQUENCE [LARGE SCALE GENOMIC DNA]</scope>
    <source>
        <strain evidence="5">CCMP 1984</strain>
    </source>
</reference>
<feature type="non-terminal residue" evidence="4">
    <location>
        <position position="216"/>
    </location>
</feature>
<evidence type="ECO:0000313" key="4">
    <source>
        <dbReference type="EMBL" id="EGB04508.1"/>
    </source>
</evidence>
<keyword evidence="5" id="KW-1185">Reference proteome</keyword>
<dbReference type="PRINTS" id="PR00320">
    <property type="entry name" value="GPROTEINBRPT"/>
</dbReference>
<dbReference type="PROSITE" id="PS00678">
    <property type="entry name" value="WD_REPEATS_1"/>
    <property type="match status" value="2"/>
</dbReference>
<dbReference type="InterPro" id="IPR020472">
    <property type="entry name" value="WD40_PAC1"/>
</dbReference>
<name>F0YK25_AURAN</name>
<dbReference type="Gene3D" id="2.130.10.10">
    <property type="entry name" value="YVTN repeat-like/Quinoprotein amine dehydrogenase"/>
    <property type="match status" value="2"/>
</dbReference>
<dbReference type="InterPro" id="IPR036322">
    <property type="entry name" value="WD40_repeat_dom_sf"/>
</dbReference>
<accession>F0YK25</accession>
<proteinExistence type="predicted"/>
<evidence type="ECO:0000313" key="5">
    <source>
        <dbReference type="Proteomes" id="UP000002729"/>
    </source>
</evidence>
<dbReference type="OMA" id="DATACAY"/>
<dbReference type="PANTHER" id="PTHR19869">
    <property type="entry name" value="SPERMATID WD-REPEAT PROTEIN"/>
    <property type="match status" value="1"/>
</dbReference>
<feature type="non-terminal residue" evidence="4">
    <location>
        <position position="1"/>
    </location>
</feature>
<dbReference type="InterPro" id="IPR019775">
    <property type="entry name" value="WD40_repeat_CS"/>
</dbReference>
<keyword evidence="1 3" id="KW-0853">WD repeat</keyword>
<gene>
    <name evidence="4" type="ORF">AURANDRAFT_3654</name>
</gene>